<dbReference type="PROSITE" id="PS50042">
    <property type="entry name" value="CNMP_BINDING_3"/>
    <property type="match status" value="1"/>
</dbReference>
<sequence>MASSVLNRQNSSNRFLSTKSQSQYSIQRLPTNKAWPASSQTQFSDVLRASPLRRAASNTQIINQSDSSNSAASRFSLALLKTRSQDGKALARKKRFRAKTSKPQAKLDSAVSLTKTRQSDRKARSDGLTPLKRFRRAARLVKLLVTVSNVCRDLLVYAIKDEQWYEFCEKFLKDASAGGTPLDTHSFVIKVKDPVTKEIVQLEFDSTQFKHDYHSGSSLLTKEIRDTLTKRPGTRTQKEIETCVQCIKRLVPSFRGYTYEQQKKICQLVMYDKYFQERVILRENLPPDGVYFVLSGTLMESGQKMSAPKIIKPGDKFGEEDLKSGMMRQSNVVTKSSVDLLYLHKFDYEDVFELSVELTGDEYKIFDVCKQELVFKYYPISELVNNPARWQVLKFKYGRLIASDSCQTECIYVVRSGEARVMKYMETRTINVAQRRRRLQKELESADPYVTRKKLLDFVSVRKPQTTSNWTTTAKVKSSLKRDCEKTVEHQKTAILDLQAKDIDAESKGVAAEENASVTAKSAHTMKGRAQTATCRSTRKALTSGKPVRPHTAKVISTQPEEEFDLYRARKSA</sequence>
<feature type="region of interest" description="Disordered" evidence="1">
    <location>
        <begin position="519"/>
        <end position="559"/>
    </location>
</feature>
<dbReference type="InterPro" id="IPR014710">
    <property type="entry name" value="RmlC-like_jellyroll"/>
</dbReference>
<evidence type="ECO:0000313" key="3">
    <source>
        <dbReference type="EMBL" id="KAF6036060.1"/>
    </source>
</evidence>
<name>A0A7J7KBP0_BUGNE</name>
<dbReference type="PANTHER" id="PTHR23011">
    <property type="entry name" value="CYCLIC NUCLEOTIDE-BINDING DOMAIN CONTAINING PROTEIN"/>
    <property type="match status" value="1"/>
</dbReference>
<proteinExistence type="predicted"/>
<dbReference type="SUPFAM" id="SSF51206">
    <property type="entry name" value="cAMP-binding domain-like"/>
    <property type="match status" value="1"/>
</dbReference>
<dbReference type="InterPro" id="IPR000595">
    <property type="entry name" value="cNMP-bd_dom"/>
</dbReference>
<feature type="domain" description="Cyclic nucleotide-binding" evidence="2">
    <location>
        <begin position="253"/>
        <end position="352"/>
    </location>
</feature>
<accession>A0A7J7KBP0</accession>
<organism evidence="3 4">
    <name type="scientific">Bugula neritina</name>
    <name type="common">Brown bryozoan</name>
    <name type="synonym">Sertularia neritina</name>
    <dbReference type="NCBI Taxonomy" id="10212"/>
    <lineage>
        <taxon>Eukaryota</taxon>
        <taxon>Metazoa</taxon>
        <taxon>Spiralia</taxon>
        <taxon>Lophotrochozoa</taxon>
        <taxon>Bryozoa</taxon>
        <taxon>Gymnolaemata</taxon>
        <taxon>Cheilostomatida</taxon>
        <taxon>Flustrina</taxon>
        <taxon>Buguloidea</taxon>
        <taxon>Bugulidae</taxon>
        <taxon>Bugula</taxon>
    </lineage>
</organism>
<dbReference type="AlphaFoldDB" id="A0A7J7KBP0"/>
<dbReference type="Gene3D" id="2.60.120.10">
    <property type="entry name" value="Jelly Rolls"/>
    <property type="match status" value="1"/>
</dbReference>
<dbReference type="EMBL" id="VXIV02000788">
    <property type="protein sequence ID" value="KAF6036060.1"/>
    <property type="molecule type" value="Genomic_DNA"/>
</dbReference>
<feature type="region of interest" description="Disordered" evidence="1">
    <location>
        <begin position="93"/>
        <end position="126"/>
    </location>
</feature>
<feature type="region of interest" description="Disordered" evidence="1">
    <location>
        <begin position="1"/>
        <end position="22"/>
    </location>
</feature>
<evidence type="ECO:0000313" key="4">
    <source>
        <dbReference type="Proteomes" id="UP000593567"/>
    </source>
</evidence>
<dbReference type="OrthoDB" id="166212at2759"/>
<gene>
    <name evidence="3" type="ORF">EB796_005633</name>
</gene>
<comment type="caution">
    <text evidence="3">The sequence shown here is derived from an EMBL/GenBank/DDBJ whole genome shotgun (WGS) entry which is preliminary data.</text>
</comment>
<evidence type="ECO:0000259" key="2">
    <source>
        <dbReference type="PROSITE" id="PS50042"/>
    </source>
</evidence>
<dbReference type="InterPro" id="IPR018490">
    <property type="entry name" value="cNMP-bd_dom_sf"/>
</dbReference>
<keyword evidence="4" id="KW-1185">Reference proteome</keyword>
<dbReference type="CDD" id="cd00038">
    <property type="entry name" value="CAP_ED"/>
    <property type="match status" value="1"/>
</dbReference>
<dbReference type="Proteomes" id="UP000593567">
    <property type="component" value="Unassembled WGS sequence"/>
</dbReference>
<reference evidence="3" key="1">
    <citation type="submission" date="2020-06" db="EMBL/GenBank/DDBJ databases">
        <title>Draft genome of Bugula neritina, a colonial animal packing powerful symbionts and potential medicines.</title>
        <authorList>
            <person name="Rayko M."/>
        </authorList>
    </citation>
    <scope>NUCLEOTIDE SEQUENCE [LARGE SCALE GENOMIC DNA]</scope>
    <source>
        <strain evidence="3">Kwan_BN1</strain>
    </source>
</reference>
<evidence type="ECO:0000256" key="1">
    <source>
        <dbReference type="SAM" id="MobiDB-lite"/>
    </source>
</evidence>
<protein>
    <submittedName>
        <fullName evidence="3">CNBD2</fullName>
    </submittedName>
</protein>
<dbReference type="PANTHER" id="PTHR23011:SF38">
    <property type="entry name" value="CYCLIC NUCLEOTIDE-BINDING DOMAIN-CONTAINING PROTEIN"/>
    <property type="match status" value="1"/>
</dbReference>